<dbReference type="Proteomes" id="UP001604277">
    <property type="component" value="Unassembled WGS sequence"/>
</dbReference>
<protein>
    <submittedName>
        <fullName evidence="1">Uncharacterized protein</fullName>
    </submittedName>
</protein>
<reference evidence="2" key="1">
    <citation type="submission" date="2024-07" db="EMBL/GenBank/DDBJ databases">
        <title>Two chromosome-level genome assemblies of Korean endemic species Abeliophyllum distichum and Forsythia ovata (Oleaceae).</title>
        <authorList>
            <person name="Jang H."/>
        </authorList>
    </citation>
    <scope>NUCLEOTIDE SEQUENCE [LARGE SCALE GENOMIC DNA]</scope>
</reference>
<keyword evidence="2" id="KW-1185">Reference proteome</keyword>
<evidence type="ECO:0000313" key="1">
    <source>
        <dbReference type="EMBL" id="KAL2509528.1"/>
    </source>
</evidence>
<evidence type="ECO:0000313" key="2">
    <source>
        <dbReference type="Proteomes" id="UP001604277"/>
    </source>
</evidence>
<dbReference type="EMBL" id="JBFOLJ010000009">
    <property type="protein sequence ID" value="KAL2509528.1"/>
    <property type="molecule type" value="Genomic_DNA"/>
</dbReference>
<dbReference type="AlphaFoldDB" id="A0ABD1TAG5"/>
<gene>
    <name evidence="1" type="ORF">Fot_33175</name>
</gene>
<accession>A0ABD1TAG5</accession>
<organism evidence="1 2">
    <name type="scientific">Forsythia ovata</name>
    <dbReference type="NCBI Taxonomy" id="205694"/>
    <lineage>
        <taxon>Eukaryota</taxon>
        <taxon>Viridiplantae</taxon>
        <taxon>Streptophyta</taxon>
        <taxon>Embryophyta</taxon>
        <taxon>Tracheophyta</taxon>
        <taxon>Spermatophyta</taxon>
        <taxon>Magnoliopsida</taxon>
        <taxon>eudicotyledons</taxon>
        <taxon>Gunneridae</taxon>
        <taxon>Pentapetalae</taxon>
        <taxon>asterids</taxon>
        <taxon>lamiids</taxon>
        <taxon>Lamiales</taxon>
        <taxon>Oleaceae</taxon>
        <taxon>Forsythieae</taxon>
        <taxon>Forsythia</taxon>
    </lineage>
</organism>
<comment type="caution">
    <text evidence="1">The sequence shown here is derived from an EMBL/GenBank/DDBJ whole genome shotgun (WGS) entry which is preliminary data.</text>
</comment>
<name>A0ABD1TAG5_9LAMI</name>
<sequence>MIKVVVVDKFSPSIAQKSPTKYQNLILMDSESTKQNLEKCNEQSQEELEYAAGHTNSEMIDDIVCEKNYLSLTPSKLSSKLSVPTYEKDFTKIRSIQGLKTMVRLWVSNIGALWTSQTLKLSFNPGE</sequence>
<proteinExistence type="predicted"/>